<dbReference type="PANTHER" id="PTHR10270:SF161">
    <property type="entry name" value="SEX-DETERMINING REGION Y PROTEIN"/>
    <property type="match status" value="1"/>
</dbReference>
<dbReference type="EMBL" id="WHVB01000029">
    <property type="protein sequence ID" value="KAF8469281.1"/>
    <property type="molecule type" value="Genomic_DNA"/>
</dbReference>
<organism evidence="6 7">
    <name type="scientific">Russula ochroleuca</name>
    <dbReference type="NCBI Taxonomy" id="152965"/>
    <lineage>
        <taxon>Eukaryota</taxon>
        <taxon>Fungi</taxon>
        <taxon>Dikarya</taxon>
        <taxon>Basidiomycota</taxon>
        <taxon>Agaricomycotina</taxon>
        <taxon>Agaricomycetes</taxon>
        <taxon>Russulales</taxon>
        <taxon>Russulaceae</taxon>
        <taxon>Russula</taxon>
    </lineage>
</organism>
<dbReference type="Gene3D" id="1.10.30.10">
    <property type="entry name" value="High mobility group box domain"/>
    <property type="match status" value="1"/>
</dbReference>
<dbReference type="InterPro" id="IPR036910">
    <property type="entry name" value="HMG_box_dom_sf"/>
</dbReference>
<sequence>MPAIRTRDTPAQSLQVAVAEPVTTPMLNVISPTPRAFTFPMNIQSHTPSPSPSNSPFEPDLRMLTFSTPPPTRKTHTPSSSISSISSLSLTTNTTSSLSADTPTTPTGSHRRRRSTVSDISERRPKKGDEDYIKRPENAFILFRRKCCEDRNLAQGAGDAGERDGSAPPTKKQRQADLSKTISQQWKSLSPEERQYWEDLAKEKKKEHEALYPDYVYRPQRVKGKKAAANGKGKARGAEEPETDSEGLSFVMPVPAVPQRMGRRAISAPTPPPAYQQTIHIPMVYMPSTPTTPSMVSMTIPRTCSPTQIPTQLCSTGLGYEYVPPNASLVQAYNPPQGWNPDSAACGDNYVNVFDLQQLDPLAVPPCGQPPSEALLFKTTSPGSYTNSSGPSSPHMSPYTPTALETLHVPTDAWQAQTSLSILDVEPPMPVSLEYQPYSWANAPDLWVNGSAPMYNEDFDIAMIPPISIEVPKFDGLSSHSTTRTRSSSWTASEARFTLANEYLLPPLLTFAHGHTSLCCITTPGVIHTSCTCFLLFVAPSPLFLPGRVIFRTLGLSVVY</sequence>
<feature type="region of interest" description="Disordered" evidence="4">
    <location>
        <begin position="155"/>
        <end position="187"/>
    </location>
</feature>
<feature type="region of interest" description="Disordered" evidence="4">
    <location>
        <begin position="223"/>
        <end position="246"/>
    </location>
</feature>
<name>A0A9P5MQW0_9AGAM</name>
<dbReference type="CDD" id="cd01389">
    <property type="entry name" value="HMG-box_ROX1-like"/>
    <property type="match status" value="1"/>
</dbReference>
<feature type="compositionally biased region" description="Low complexity" evidence="4">
    <location>
        <begin position="79"/>
        <end position="99"/>
    </location>
</feature>
<dbReference type="AlphaFoldDB" id="A0A9P5MQW0"/>
<proteinExistence type="predicted"/>
<dbReference type="InterPro" id="IPR009071">
    <property type="entry name" value="HMG_box_dom"/>
</dbReference>
<gene>
    <name evidence="6" type="ORF">DFH94DRAFT_774409</name>
</gene>
<dbReference type="GO" id="GO:0001228">
    <property type="term" value="F:DNA-binding transcription activator activity, RNA polymerase II-specific"/>
    <property type="evidence" value="ECO:0007669"/>
    <property type="project" value="TreeGrafter"/>
</dbReference>
<evidence type="ECO:0000313" key="6">
    <source>
        <dbReference type="EMBL" id="KAF8469281.1"/>
    </source>
</evidence>
<evidence type="ECO:0000256" key="3">
    <source>
        <dbReference type="PROSITE-ProRule" id="PRU00267"/>
    </source>
</evidence>
<dbReference type="OrthoDB" id="6247875at2759"/>
<dbReference type="Proteomes" id="UP000759537">
    <property type="component" value="Unassembled WGS sequence"/>
</dbReference>
<dbReference type="GO" id="GO:0005634">
    <property type="term" value="C:nucleus"/>
    <property type="evidence" value="ECO:0007669"/>
    <property type="project" value="UniProtKB-UniRule"/>
</dbReference>
<feature type="domain" description="HMG box" evidence="5">
    <location>
        <begin position="133"/>
        <end position="216"/>
    </location>
</feature>
<feature type="compositionally biased region" description="Polar residues" evidence="4">
    <location>
        <begin position="176"/>
        <end position="187"/>
    </location>
</feature>
<dbReference type="GO" id="GO:0000122">
    <property type="term" value="P:negative regulation of transcription by RNA polymerase II"/>
    <property type="evidence" value="ECO:0007669"/>
    <property type="project" value="TreeGrafter"/>
</dbReference>
<feature type="compositionally biased region" description="Basic and acidic residues" evidence="4">
    <location>
        <begin position="120"/>
        <end position="132"/>
    </location>
</feature>
<dbReference type="Pfam" id="PF00505">
    <property type="entry name" value="HMG_box"/>
    <property type="match status" value="1"/>
</dbReference>
<keyword evidence="1 3" id="KW-0238">DNA-binding</keyword>
<keyword evidence="3" id="KW-0539">Nucleus</keyword>
<evidence type="ECO:0000259" key="5">
    <source>
        <dbReference type="PROSITE" id="PS50118"/>
    </source>
</evidence>
<evidence type="ECO:0000256" key="4">
    <source>
        <dbReference type="SAM" id="MobiDB-lite"/>
    </source>
</evidence>
<dbReference type="GO" id="GO:0030154">
    <property type="term" value="P:cell differentiation"/>
    <property type="evidence" value="ECO:0007669"/>
    <property type="project" value="TreeGrafter"/>
</dbReference>
<feature type="DNA-binding region" description="HMG box" evidence="3">
    <location>
        <begin position="133"/>
        <end position="216"/>
    </location>
</feature>
<feature type="region of interest" description="Disordered" evidence="4">
    <location>
        <begin position="40"/>
        <end position="132"/>
    </location>
</feature>
<dbReference type="PANTHER" id="PTHR10270">
    <property type="entry name" value="SOX TRANSCRIPTION FACTOR"/>
    <property type="match status" value="1"/>
</dbReference>
<protein>
    <recommendedName>
        <fullName evidence="5">HMG box domain-containing protein</fullName>
    </recommendedName>
</protein>
<accession>A0A9P5MQW0</accession>
<reference evidence="6" key="2">
    <citation type="journal article" date="2020" name="Nat. Commun.">
        <title>Large-scale genome sequencing of mycorrhizal fungi provides insights into the early evolution of symbiotic traits.</title>
        <authorList>
            <person name="Miyauchi S."/>
            <person name="Kiss E."/>
            <person name="Kuo A."/>
            <person name="Drula E."/>
            <person name="Kohler A."/>
            <person name="Sanchez-Garcia M."/>
            <person name="Morin E."/>
            <person name="Andreopoulos B."/>
            <person name="Barry K.W."/>
            <person name="Bonito G."/>
            <person name="Buee M."/>
            <person name="Carver A."/>
            <person name="Chen C."/>
            <person name="Cichocki N."/>
            <person name="Clum A."/>
            <person name="Culley D."/>
            <person name="Crous P.W."/>
            <person name="Fauchery L."/>
            <person name="Girlanda M."/>
            <person name="Hayes R.D."/>
            <person name="Keri Z."/>
            <person name="LaButti K."/>
            <person name="Lipzen A."/>
            <person name="Lombard V."/>
            <person name="Magnuson J."/>
            <person name="Maillard F."/>
            <person name="Murat C."/>
            <person name="Nolan M."/>
            <person name="Ohm R.A."/>
            <person name="Pangilinan J."/>
            <person name="Pereira M.F."/>
            <person name="Perotto S."/>
            <person name="Peter M."/>
            <person name="Pfister S."/>
            <person name="Riley R."/>
            <person name="Sitrit Y."/>
            <person name="Stielow J.B."/>
            <person name="Szollosi G."/>
            <person name="Zifcakova L."/>
            <person name="Stursova M."/>
            <person name="Spatafora J.W."/>
            <person name="Tedersoo L."/>
            <person name="Vaario L.M."/>
            <person name="Yamada A."/>
            <person name="Yan M."/>
            <person name="Wang P."/>
            <person name="Xu J."/>
            <person name="Bruns T."/>
            <person name="Baldrian P."/>
            <person name="Vilgalys R."/>
            <person name="Dunand C."/>
            <person name="Henrissat B."/>
            <person name="Grigoriev I.V."/>
            <person name="Hibbett D."/>
            <person name="Nagy L.G."/>
            <person name="Martin F.M."/>
        </authorList>
    </citation>
    <scope>NUCLEOTIDE SEQUENCE</scope>
    <source>
        <strain evidence="6">Prilba</strain>
    </source>
</reference>
<comment type="caution">
    <text evidence="6">The sequence shown here is derived from an EMBL/GenBank/DDBJ whole genome shotgun (WGS) entry which is preliminary data.</text>
</comment>
<evidence type="ECO:0000313" key="7">
    <source>
        <dbReference type="Proteomes" id="UP000759537"/>
    </source>
</evidence>
<dbReference type="InterPro" id="IPR050140">
    <property type="entry name" value="SRY-related_HMG-box_TF-like"/>
</dbReference>
<keyword evidence="2" id="KW-0804">Transcription</keyword>
<keyword evidence="7" id="KW-1185">Reference proteome</keyword>
<reference evidence="6" key="1">
    <citation type="submission" date="2019-10" db="EMBL/GenBank/DDBJ databases">
        <authorList>
            <consortium name="DOE Joint Genome Institute"/>
            <person name="Kuo A."/>
            <person name="Miyauchi S."/>
            <person name="Kiss E."/>
            <person name="Drula E."/>
            <person name="Kohler A."/>
            <person name="Sanchez-Garcia M."/>
            <person name="Andreopoulos B."/>
            <person name="Barry K.W."/>
            <person name="Bonito G."/>
            <person name="Buee M."/>
            <person name="Carver A."/>
            <person name="Chen C."/>
            <person name="Cichocki N."/>
            <person name="Clum A."/>
            <person name="Culley D."/>
            <person name="Crous P.W."/>
            <person name="Fauchery L."/>
            <person name="Girlanda M."/>
            <person name="Hayes R."/>
            <person name="Keri Z."/>
            <person name="LaButti K."/>
            <person name="Lipzen A."/>
            <person name="Lombard V."/>
            <person name="Magnuson J."/>
            <person name="Maillard F."/>
            <person name="Morin E."/>
            <person name="Murat C."/>
            <person name="Nolan M."/>
            <person name="Ohm R."/>
            <person name="Pangilinan J."/>
            <person name="Pereira M."/>
            <person name="Perotto S."/>
            <person name="Peter M."/>
            <person name="Riley R."/>
            <person name="Sitrit Y."/>
            <person name="Stielow B."/>
            <person name="Szollosi G."/>
            <person name="Zifcakova L."/>
            <person name="Stursova M."/>
            <person name="Spatafora J.W."/>
            <person name="Tedersoo L."/>
            <person name="Vaario L.-M."/>
            <person name="Yamada A."/>
            <person name="Yan M."/>
            <person name="Wang P."/>
            <person name="Xu J."/>
            <person name="Bruns T."/>
            <person name="Baldrian P."/>
            <person name="Vilgalys R."/>
            <person name="Henrissat B."/>
            <person name="Grigoriev I.V."/>
            <person name="Hibbett D."/>
            <person name="Nagy L.G."/>
            <person name="Martin F.M."/>
        </authorList>
    </citation>
    <scope>NUCLEOTIDE SEQUENCE</scope>
    <source>
        <strain evidence="6">Prilba</strain>
    </source>
</reference>
<evidence type="ECO:0000256" key="2">
    <source>
        <dbReference type="ARBA" id="ARBA00023163"/>
    </source>
</evidence>
<dbReference type="GO" id="GO:0000978">
    <property type="term" value="F:RNA polymerase II cis-regulatory region sequence-specific DNA binding"/>
    <property type="evidence" value="ECO:0007669"/>
    <property type="project" value="TreeGrafter"/>
</dbReference>
<dbReference type="SMART" id="SM00398">
    <property type="entry name" value="HMG"/>
    <property type="match status" value="1"/>
</dbReference>
<dbReference type="SUPFAM" id="SSF47095">
    <property type="entry name" value="HMG-box"/>
    <property type="match status" value="1"/>
</dbReference>
<dbReference type="PROSITE" id="PS50118">
    <property type="entry name" value="HMG_BOX_2"/>
    <property type="match status" value="1"/>
</dbReference>
<evidence type="ECO:0000256" key="1">
    <source>
        <dbReference type="ARBA" id="ARBA00023125"/>
    </source>
</evidence>